<keyword evidence="6 10" id="KW-0032">Aminotransferase</keyword>
<organism evidence="13 14">
    <name type="scientific">Demequina mangrovi</name>
    <dbReference type="NCBI Taxonomy" id="1043493"/>
    <lineage>
        <taxon>Bacteria</taxon>
        <taxon>Bacillati</taxon>
        <taxon>Actinomycetota</taxon>
        <taxon>Actinomycetes</taxon>
        <taxon>Micrococcales</taxon>
        <taxon>Demequinaceae</taxon>
        <taxon>Demequina</taxon>
    </lineage>
</organism>
<dbReference type="PANTHER" id="PTHR10937:SF0">
    <property type="entry name" value="GLUTAMINE--FRUCTOSE-6-PHOSPHATE TRANSAMINASE (ISOMERIZING)"/>
    <property type="match status" value="1"/>
</dbReference>
<dbReference type="HAMAP" id="MF_00164">
    <property type="entry name" value="GlmS"/>
    <property type="match status" value="1"/>
</dbReference>
<dbReference type="AlphaFoldDB" id="A0A1H6WIH3"/>
<dbReference type="CDD" id="cd00714">
    <property type="entry name" value="GFAT"/>
    <property type="match status" value="1"/>
</dbReference>
<evidence type="ECO:0000256" key="3">
    <source>
        <dbReference type="ARBA" id="ARBA00012916"/>
    </source>
</evidence>
<feature type="initiator methionine" description="Removed" evidence="10">
    <location>
        <position position="1"/>
    </location>
</feature>
<evidence type="ECO:0000259" key="11">
    <source>
        <dbReference type="PROSITE" id="PS51278"/>
    </source>
</evidence>
<dbReference type="STRING" id="1043493.SAMN05421637_1021"/>
<gene>
    <name evidence="10" type="primary">glmS</name>
    <name evidence="13" type="ORF">SAMN05421637_1021</name>
</gene>
<reference evidence="14" key="1">
    <citation type="submission" date="2016-10" db="EMBL/GenBank/DDBJ databases">
        <authorList>
            <person name="Varghese N."/>
        </authorList>
    </citation>
    <scope>NUCLEOTIDE SEQUENCE [LARGE SCALE GENOMIC DNA]</scope>
    <source>
        <strain evidence="14">DSM 24868</strain>
    </source>
</reference>
<dbReference type="eggNOG" id="COG0449">
    <property type="taxonomic scope" value="Bacteria"/>
</dbReference>
<dbReference type="EC" id="2.6.1.16" evidence="3 10"/>
<comment type="catalytic activity">
    <reaction evidence="1 10">
        <text>D-fructose 6-phosphate + L-glutamine = D-glucosamine 6-phosphate + L-glutamate</text>
        <dbReference type="Rhea" id="RHEA:13237"/>
        <dbReference type="ChEBI" id="CHEBI:29985"/>
        <dbReference type="ChEBI" id="CHEBI:58359"/>
        <dbReference type="ChEBI" id="CHEBI:58725"/>
        <dbReference type="ChEBI" id="CHEBI:61527"/>
        <dbReference type="EC" id="2.6.1.16"/>
    </reaction>
</comment>
<keyword evidence="9" id="KW-0315">Glutamine amidotransferase</keyword>
<comment type="subunit">
    <text evidence="10">Homodimer.</text>
</comment>
<dbReference type="FunFam" id="3.40.50.10490:FF:000001">
    <property type="entry name" value="Glutamine--fructose-6-phosphate aminotransferase [isomerizing]"/>
    <property type="match status" value="1"/>
</dbReference>
<evidence type="ECO:0000256" key="6">
    <source>
        <dbReference type="ARBA" id="ARBA00022576"/>
    </source>
</evidence>
<keyword evidence="8" id="KW-0677">Repeat</keyword>
<evidence type="ECO:0000313" key="13">
    <source>
        <dbReference type="EMBL" id="SEJ16728.1"/>
    </source>
</evidence>
<dbReference type="InterPro" id="IPR001347">
    <property type="entry name" value="SIS_dom"/>
</dbReference>
<dbReference type="GO" id="GO:0005975">
    <property type="term" value="P:carbohydrate metabolic process"/>
    <property type="evidence" value="ECO:0007669"/>
    <property type="project" value="UniProtKB-UniRule"/>
</dbReference>
<keyword evidence="14" id="KW-1185">Reference proteome</keyword>
<dbReference type="SUPFAM" id="SSF53697">
    <property type="entry name" value="SIS domain"/>
    <property type="match status" value="1"/>
</dbReference>
<protein>
    <recommendedName>
        <fullName evidence="4 10">Glutamine--fructose-6-phosphate aminotransferase [isomerizing]</fullName>
        <ecNumber evidence="3 10">2.6.1.16</ecNumber>
    </recommendedName>
    <alternativeName>
        <fullName evidence="10">D-fructose-6-phosphate amidotransferase</fullName>
    </alternativeName>
    <alternativeName>
        <fullName evidence="10">GFAT</fullName>
    </alternativeName>
    <alternativeName>
        <fullName evidence="10">Glucosamine-6-phosphate synthase</fullName>
    </alternativeName>
    <alternativeName>
        <fullName evidence="10">Hexosephosphate aminotransferase</fullName>
    </alternativeName>
    <alternativeName>
        <fullName evidence="10">L-glutamine--D-fructose-6-phosphate amidotransferase</fullName>
    </alternativeName>
</protein>
<dbReference type="Gene3D" id="3.60.20.10">
    <property type="entry name" value="Glutamine Phosphoribosylpyrophosphate, subunit 1, domain 1"/>
    <property type="match status" value="1"/>
</dbReference>
<dbReference type="InterPro" id="IPR035466">
    <property type="entry name" value="GlmS/AgaS_SIS"/>
</dbReference>
<dbReference type="InterPro" id="IPR017932">
    <property type="entry name" value="GATase_2_dom"/>
</dbReference>
<dbReference type="GO" id="GO:0006487">
    <property type="term" value="P:protein N-linked glycosylation"/>
    <property type="evidence" value="ECO:0007669"/>
    <property type="project" value="TreeGrafter"/>
</dbReference>
<feature type="domain" description="SIS" evidence="12">
    <location>
        <begin position="466"/>
        <end position="611"/>
    </location>
</feature>
<evidence type="ECO:0000256" key="10">
    <source>
        <dbReference type="HAMAP-Rule" id="MF_00164"/>
    </source>
</evidence>
<dbReference type="Proteomes" id="UP000183315">
    <property type="component" value="Unassembled WGS sequence"/>
</dbReference>
<keyword evidence="7 10" id="KW-0808">Transferase</keyword>
<dbReference type="GO" id="GO:0005829">
    <property type="term" value="C:cytosol"/>
    <property type="evidence" value="ECO:0007669"/>
    <property type="project" value="TreeGrafter"/>
</dbReference>
<dbReference type="InterPro" id="IPR035490">
    <property type="entry name" value="GlmS/FrlB_SIS"/>
</dbReference>
<dbReference type="EMBL" id="FNZI01000002">
    <property type="protein sequence ID" value="SEJ16728.1"/>
    <property type="molecule type" value="Genomic_DNA"/>
</dbReference>
<dbReference type="GO" id="GO:0004360">
    <property type="term" value="F:glutamine-fructose-6-phosphate transaminase (isomerizing) activity"/>
    <property type="evidence" value="ECO:0007669"/>
    <property type="project" value="UniProtKB-UniRule"/>
</dbReference>
<dbReference type="PROSITE" id="PS51278">
    <property type="entry name" value="GATASE_TYPE_2"/>
    <property type="match status" value="1"/>
</dbReference>
<evidence type="ECO:0000313" key="14">
    <source>
        <dbReference type="Proteomes" id="UP000183315"/>
    </source>
</evidence>
<dbReference type="RefSeq" id="WP_042213104.1">
    <property type="nucleotide sequence ID" value="NZ_BBLU01000003.1"/>
</dbReference>
<sequence>MCGIVGYAGSGAPGARPQGVVMSGLARLEYRGYDSAGVAVVTGDPEHVGMRKKSGKLVNLEKELAERPIPAGTAAIGHTRWATHGAPTDANAHPHLAAGGRIAIIHNGIIENFAALRAELESDGVKFLSETDTEVAGHLLAREVLRGSSLADAMRAITRRLEGAFTLLAVDAHEPRAVVGARRNSPLVIGLGDGENFLGSDVVAFIEHTRTALELHQDEIVEITPDRVTITDSAGLVVDREPYHVDWDASAAQKGGFATFMEKEIHDQPTAVADTLRGRIDEKGRLQLDGGMIDEYVLKSIDKIIIVACGTASYAGLTARYAIEHWTRIPVEVELAHEFRYRDPIVSIKTLVVAVSQSGETMDTIMAVRHAQQQGATVIGVVNAQGSTIAREADAVLYTRAGPEIAVASTKAFLAQITAGYLLGIYLAELRGNKFPDEIEALLEQLDAIPAKVQRVLDASEPIRELARTMADERTVLFLGRHVGFPVALEGALKLKELAYIHAEGFAAGELKHGPIALVEEGQPVFIVLPSPRGRESLHSKVISNVQEVRARGARTFVIAEEGDTEADNYAEQVFYVPAAPVLMTPLLSVVPLQIFALELAAAKGYDVDQPRNLAKSVTVE</sequence>
<dbReference type="PANTHER" id="PTHR10937">
    <property type="entry name" value="GLUCOSAMINE--FRUCTOSE-6-PHOSPHATE AMINOTRANSFERASE, ISOMERIZING"/>
    <property type="match status" value="1"/>
</dbReference>
<evidence type="ECO:0000256" key="8">
    <source>
        <dbReference type="ARBA" id="ARBA00022737"/>
    </source>
</evidence>
<evidence type="ECO:0000256" key="5">
    <source>
        <dbReference type="ARBA" id="ARBA00022490"/>
    </source>
</evidence>
<feature type="domain" description="Glutamine amidotransferase type-2" evidence="11">
    <location>
        <begin position="2"/>
        <end position="226"/>
    </location>
</feature>
<feature type="active site" description="For Fru-6P isomerization activity" evidence="10">
    <location>
        <position position="616"/>
    </location>
</feature>
<evidence type="ECO:0000256" key="9">
    <source>
        <dbReference type="ARBA" id="ARBA00022962"/>
    </source>
</evidence>
<dbReference type="InterPro" id="IPR046348">
    <property type="entry name" value="SIS_dom_sf"/>
</dbReference>
<dbReference type="GO" id="GO:0006047">
    <property type="term" value="P:UDP-N-acetylglucosamine metabolic process"/>
    <property type="evidence" value="ECO:0007669"/>
    <property type="project" value="TreeGrafter"/>
</dbReference>
<dbReference type="InterPro" id="IPR047084">
    <property type="entry name" value="GFAT_N"/>
</dbReference>
<dbReference type="CDD" id="cd05008">
    <property type="entry name" value="SIS_GlmS_GlmD_1"/>
    <property type="match status" value="1"/>
</dbReference>
<dbReference type="NCBIfam" id="TIGR01135">
    <property type="entry name" value="glmS"/>
    <property type="match status" value="1"/>
</dbReference>
<dbReference type="InterPro" id="IPR005855">
    <property type="entry name" value="GFAT"/>
</dbReference>
<feature type="domain" description="SIS" evidence="12">
    <location>
        <begin position="292"/>
        <end position="433"/>
    </location>
</feature>
<dbReference type="InterPro" id="IPR029055">
    <property type="entry name" value="Ntn_hydrolases_N"/>
</dbReference>
<dbReference type="FunFam" id="3.60.20.10:FF:000006">
    <property type="entry name" value="Glutamine--fructose-6-phosphate aminotransferase [isomerizing]"/>
    <property type="match status" value="1"/>
</dbReference>
<proteinExistence type="inferred from homology"/>
<dbReference type="OrthoDB" id="9761808at2"/>
<dbReference type="SUPFAM" id="SSF56235">
    <property type="entry name" value="N-terminal nucleophile aminohydrolases (Ntn hydrolases)"/>
    <property type="match status" value="1"/>
</dbReference>
<feature type="active site" description="Nucleophile; for GATase activity" evidence="10">
    <location>
        <position position="2"/>
    </location>
</feature>
<dbReference type="NCBIfam" id="NF001484">
    <property type="entry name" value="PRK00331.1"/>
    <property type="match status" value="1"/>
</dbReference>
<evidence type="ECO:0000256" key="1">
    <source>
        <dbReference type="ARBA" id="ARBA00001031"/>
    </source>
</evidence>
<dbReference type="CDD" id="cd05009">
    <property type="entry name" value="SIS_GlmS_GlmD_2"/>
    <property type="match status" value="1"/>
</dbReference>
<dbReference type="GO" id="GO:0006002">
    <property type="term" value="P:fructose 6-phosphate metabolic process"/>
    <property type="evidence" value="ECO:0007669"/>
    <property type="project" value="TreeGrafter"/>
</dbReference>
<dbReference type="Gene3D" id="3.40.50.10490">
    <property type="entry name" value="Glucose-6-phosphate isomerase like protein, domain 1"/>
    <property type="match status" value="2"/>
</dbReference>
<evidence type="ECO:0000256" key="7">
    <source>
        <dbReference type="ARBA" id="ARBA00022679"/>
    </source>
</evidence>
<evidence type="ECO:0000256" key="2">
    <source>
        <dbReference type="ARBA" id="ARBA00004496"/>
    </source>
</evidence>
<evidence type="ECO:0000256" key="4">
    <source>
        <dbReference type="ARBA" id="ARBA00016090"/>
    </source>
</evidence>
<accession>A0A1H6WIH3</accession>
<comment type="subcellular location">
    <subcellularLocation>
        <location evidence="2 10">Cytoplasm</location>
    </subcellularLocation>
</comment>
<comment type="function">
    <text evidence="10">Catalyzes the first step in hexosamine metabolism, converting fructose-6P into glucosamine-6P using glutamine as a nitrogen source.</text>
</comment>
<keyword evidence="5 10" id="KW-0963">Cytoplasm</keyword>
<dbReference type="GO" id="GO:0097367">
    <property type="term" value="F:carbohydrate derivative binding"/>
    <property type="evidence" value="ECO:0007669"/>
    <property type="project" value="InterPro"/>
</dbReference>
<dbReference type="Pfam" id="PF01380">
    <property type="entry name" value="SIS"/>
    <property type="match status" value="2"/>
</dbReference>
<dbReference type="Pfam" id="PF13522">
    <property type="entry name" value="GATase_6"/>
    <property type="match status" value="1"/>
</dbReference>
<dbReference type="PROSITE" id="PS51464">
    <property type="entry name" value="SIS"/>
    <property type="match status" value="2"/>
</dbReference>
<evidence type="ECO:0000259" key="12">
    <source>
        <dbReference type="PROSITE" id="PS51464"/>
    </source>
</evidence>
<name>A0A1H6WIH3_9MICO</name>